<feature type="transmembrane region" description="Helical" evidence="7">
    <location>
        <begin position="149"/>
        <end position="171"/>
    </location>
</feature>
<proteinExistence type="inferred from homology"/>
<feature type="transmembrane region" description="Helical" evidence="7">
    <location>
        <begin position="119"/>
        <end position="137"/>
    </location>
</feature>
<comment type="similarity">
    <text evidence="7">Belongs to the binding-protein-dependent transport system permease family.</text>
</comment>
<dbReference type="PANTHER" id="PTHR43744">
    <property type="entry name" value="ABC TRANSPORTER PERMEASE PROTEIN MG189-RELATED-RELATED"/>
    <property type="match status" value="1"/>
</dbReference>
<evidence type="ECO:0000256" key="5">
    <source>
        <dbReference type="ARBA" id="ARBA00022989"/>
    </source>
</evidence>
<dbReference type="AlphaFoldDB" id="A0A1C7IC28"/>
<accession>A0A1C7IC28</accession>
<dbReference type="EMBL" id="CP015405">
    <property type="protein sequence ID" value="ANU77236.1"/>
    <property type="molecule type" value="Genomic_DNA"/>
</dbReference>
<sequence length="301" mass="33179">MSDVVKIKKKNDLGMRAKENVYQAILWVFLLAIAASMILPFVYVVVLSFTDSSVYVAGEFALWPKKWSMAAYELIVTGTGFLNSLKSTLIITAVGTPLSVFLNAGVAYMLSKPIPGKKFINTYVMFTMLFAAGMVPNFMNMKSLHLIDSYWACILPAACGAWSIMVMRSFFQSLPIELEEAAKIDGCGQLRIFGTIVIPLSKPMLATMTLFAFVGYWNTYFNSIMYITSTAKSSLQVYVQKVVLSSNISDVIDVQSSVANAVPQEVMRMAAVVVVVLPVLVIYPFLQKYFQSGMMVGAVKG</sequence>
<keyword evidence="6 7" id="KW-0472">Membrane</keyword>
<organism evidence="9 10">
    <name type="scientific">Blautia pseudococcoides</name>
    <dbReference type="NCBI Taxonomy" id="1796616"/>
    <lineage>
        <taxon>Bacteria</taxon>
        <taxon>Bacillati</taxon>
        <taxon>Bacillota</taxon>
        <taxon>Clostridia</taxon>
        <taxon>Lachnospirales</taxon>
        <taxon>Lachnospiraceae</taxon>
        <taxon>Blautia</taxon>
    </lineage>
</organism>
<dbReference type="SUPFAM" id="SSF161098">
    <property type="entry name" value="MetI-like"/>
    <property type="match status" value="1"/>
</dbReference>
<dbReference type="CDD" id="cd06261">
    <property type="entry name" value="TM_PBP2"/>
    <property type="match status" value="1"/>
</dbReference>
<evidence type="ECO:0000313" key="9">
    <source>
        <dbReference type="EMBL" id="ANU77236.1"/>
    </source>
</evidence>
<dbReference type="RefSeq" id="WP_084043639.1">
    <property type="nucleotide sequence ID" value="NZ_CP015405.2"/>
</dbReference>
<gene>
    <name evidence="9" type="ORF">A4V09_16620</name>
</gene>
<name>A0A1C7IC28_9FIRM</name>
<dbReference type="Gene3D" id="1.10.3720.10">
    <property type="entry name" value="MetI-like"/>
    <property type="match status" value="1"/>
</dbReference>
<feature type="domain" description="ABC transmembrane type-1" evidence="8">
    <location>
        <begin position="85"/>
        <end position="286"/>
    </location>
</feature>
<dbReference type="PROSITE" id="PS50928">
    <property type="entry name" value="ABC_TM1"/>
    <property type="match status" value="1"/>
</dbReference>
<comment type="subcellular location">
    <subcellularLocation>
        <location evidence="1 7">Cell membrane</location>
        <topology evidence="1 7">Multi-pass membrane protein</topology>
    </subcellularLocation>
</comment>
<dbReference type="Pfam" id="PF00528">
    <property type="entry name" value="BPD_transp_1"/>
    <property type="match status" value="1"/>
</dbReference>
<protein>
    <recommendedName>
        <fullName evidence="8">ABC transmembrane type-1 domain-containing protein</fullName>
    </recommendedName>
</protein>
<dbReference type="GO" id="GO:0055085">
    <property type="term" value="P:transmembrane transport"/>
    <property type="evidence" value="ECO:0007669"/>
    <property type="project" value="InterPro"/>
</dbReference>
<keyword evidence="5 7" id="KW-1133">Transmembrane helix</keyword>
<feature type="transmembrane region" description="Helical" evidence="7">
    <location>
        <begin position="89"/>
        <end position="110"/>
    </location>
</feature>
<feature type="transmembrane region" description="Helical" evidence="7">
    <location>
        <begin position="21"/>
        <end position="46"/>
    </location>
</feature>
<keyword evidence="3" id="KW-1003">Cell membrane</keyword>
<reference evidence="9" key="1">
    <citation type="submission" date="2017-04" db="EMBL/GenBank/DDBJ databases">
        <title>Complete Genome Sequences of Twelve Strains of a Stable Defined Moderately Diverse Mouse Microbiota 2 (sDMDMm2).</title>
        <authorList>
            <person name="Uchimura Y."/>
            <person name="Wyss M."/>
            <person name="Brugiroux S."/>
            <person name="Limenitakis J.P."/>
            <person name="Stecher B."/>
            <person name="McCoy K.D."/>
            <person name="Macpherson A.J."/>
        </authorList>
    </citation>
    <scope>NUCLEOTIDE SEQUENCE</scope>
    <source>
        <strain evidence="9">YL58</strain>
    </source>
</reference>
<evidence type="ECO:0000256" key="7">
    <source>
        <dbReference type="RuleBase" id="RU363032"/>
    </source>
</evidence>
<dbReference type="Proteomes" id="UP000092574">
    <property type="component" value="Chromosome"/>
</dbReference>
<dbReference type="GO" id="GO:0005886">
    <property type="term" value="C:plasma membrane"/>
    <property type="evidence" value="ECO:0007669"/>
    <property type="project" value="UniProtKB-SubCell"/>
</dbReference>
<dbReference type="OrthoDB" id="157184at2"/>
<dbReference type="InterPro" id="IPR035906">
    <property type="entry name" value="MetI-like_sf"/>
</dbReference>
<evidence type="ECO:0000313" key="10">
    <source>
        <dbReference type="Proteomes" id="UP000092574"/>
    </source>
</evidence>
<evidence type="ECO:0000259" key="8">
    <source>
        <dbReference type="PROSITE" id="PS50928"/>
    </source>
</evidence>
<dbReference type="PANTHER" id="PTHR43744:SF9">
    <property type="entry name" value="POLYGALACTURONAN_RHAMNOGALACTURONAN TRANSPORT SYSTEM PERMEASE PROTEIN YTCP"/>
    <property type="match status" value="1"/>
</dbReference>
<evidence type="ECO:0000256" key="4">
    <source>
        <dbReference type="ARBA" id="ARBA00022692"/>
    </source>
</evidence>
<dbReference type="STRING" id="1796616.A4V09_16620"/>
<evidence type="ECO:0000256" key="2">
    <source>
        <dbReference type="ARBA" id="ARBA00022448"/>
    </source>
</evidence>
<feature type="transmembrane region" description="Helical" evidence="7">
    <location>
        <begin position="192"/>
        <end position="217"/>
    </location>
</feature>
<dbReference type="KEGG" id="byl:A4V09_16620"/>
<feature type="transmembrane region" description="Helical" evidence="7">
    <location>
        <begin position="266"/>
        <end position="286"/>
    </location>
</feature>
<evidence type="ECO:0000256" key="6">
    <source>
        <dbReference type="ARBA" id="ARBA00023136"/>
    </source>
</evidence>
<keyword evidence="10" id="KW-1185">Reference proteome</keyword>
<evidence type="ECO:0000256" key="3">
    <source>
        <dbReference type="ARBA" id="ARBA00022475"/>
    </source>
</evidence>
<evidence type="ECO:0000256" key="1">
    <source>
        <dbReference type="ARBA" id="ARBA00004651"/>
    </source>
</evidence>
<keyword evidence="4 7" id="KW-0812">Transmembrane</keyword>
<dbReference type="InterPro" id="IPR000515">
    <property type="entry name" value="MetI-like"/>
</dbReference>
<keyword evidence="2 7" id="KW-0813">Transport</keyword>